<sequence length="125" mass="13860">MDLVAATDTDVSTAIGVIEVLGFLEGSAYSSPEDLPSNKKRFSVLLDVHPDDAEVDVAYVSSQLSIDDVRPDICFEGKPRNKAHQRLGRNLLDDVTDEEIVYLGTTRRHASTKRCSYREAPDAHR</sequence>
<comment type="caution">
    <text evidence="1">The sequence shown here is derived from an EMBL/GenBank/DDBJ whole genome shotgun (WGS) entry which is preliminary data.</text>
</comment>
<protein>
    <submittedName>
        <fullName evidence="1">Uncharacterized protein</fullName>
    </submittedName>
</protein>
<evidence type="ECO:0000313" key="2">
    <source>
        <dbReference type="Proteomes" id="UP000821845"/>
    </source>
</evidence>
<gene>
    <name evidence="1" type="ORF">HPB50_012640</name>
</gene>
<accession>A0ACB7TGI4</accession>
<evidence type="ECO:0000313" key="1">
    <source>
        <dbReference type="EMBL" id="KAH6946276.1"/>
    </source>
</evidence>
<name>A0ACB7TGI4_HYAAI</name>
<dbReference type="EMBL" id="CM023481">
    <property type="protein sequence ID" value="KAH6946276.1"/>
    <property type="molecule type" value="Genomic_DNA"/>
</dbReference>
<proteinExistence type="predicted"/>
<dbReference type="Proteomes" id="UP000821845">
    <property type="component" value="Chromosome 1"/>
</dbReference>
<keyword evidence="2" id="KW-1185">Reference proteome</keyword>
<organism evidence="1 2">
    <name type="scientific">Hyalomma asiaticum</name>
    <name type="common">Tick</name>
    <dbReference type="NCBI Taxonomy" id="266040"/>
    <lineage>
        <taxon>Eukaryota</taxon>
        <taxon>Metazoa</taxon>
        <taxon>Ecdysozoa</taxon>
        <taxon>Arthropoda</taxon>
        <taxon>Chelicerata</taxon>
        <taxon>Arachnida</taxon>
        <taxon>Acari</taxon>
        <taxon>Parasitiformes</taxon>
        <taxon>Ixodida</taxon>
        <taxon>Ixodoidea</taxon>
        <taxon>Ixodidae</taxon>
        <taxon>Hyalomminae</taxon>
        <taxon>Hyalomma</taxon>
    </lineage>
</organism>
<reference evidence="1" key="1">
    <citation type="submission" date="2020-05" db="EMBL/GenBank/DDBJ databases">
        <title>Large-scale comparative analyses of tick genomes elucidate their genetic diversity and vector capacities.</title>
        <authorList>
            <person name="Jia N."/>
            <person name="Wang J."/>
            <person name="Shi W."/>
            <person name="Du L."/>
            <person name="Sun Y."/>
            <person name="Zhan W."/>
            <person name="Jiang J."/>
            <person name="Wang Q."/>
            <person name="Zhang B."/>
            <person name="Ji P."/>
            <person name="Sakyi L.B."/>
            <person name="Cui X."/>
            <person name="Yuan T."/>
            <person name="Jiang B."/>
            <person name="Yang W."/>
            <person name="Lam T.T.-Y."/>
            <person name="Chang Q."/>
            <person name="Ding S."/>
            <person name="Wang X."/>
            <person name="Zhu J."/>
            <person name="Ruan X."/>
            <person name="Zhao L."/>
            <person name="Wei J."/>
            <person name="Que T."/>
            <person name="Du C."/>
            <person name="Cheng J."/>
            <person name="Dai P."/>
            <person name="Han X."/>
            <person name="Huang E."/>
            <person name="Gao Y."/>
            <person name="Liu J."/>
            <person name="Shao H."/>
            <person name="Ye R."/>
            <person name="Li L."/>
            <person name="Wei W."/>
            <person name="Wang X."/>
            <person name="Wang C."/>
            <person name="Yang T."/>
            <person name="Huo Q."/>
            <person name="Li W."/>
            <person name="Guo W."/>
            <person name="Chen H."/>
            <person name="Zhou L."/>
            <person name="Ni X."/>
            <person name="Tian J."/>
            <person name="Zhou Y."/>
            <person name="Sheng Y."/>
            <person name="Liu T."/>
            <person name="Pan Y."/>
            <person name="Xia L."/>
            <person name="Li J."/>
            <person name="Zhao F."/>
            <person name="Cao W."/>
        </authorList>
    </citation>
    <scope>NUCLEOTIDE SEQUENCE</scope>
    <source>
        <strain evidence="1">Hyas-2018</strain>
    </source>
</reference>